<feature type="binding site" evidence="2">
    <location>
        <begin position="144"/>
        <end position="151"/>
    </location>
    <ligand>
        <name>ATP</name>
        <dbReference type="ChEBI" id="CHEBI:30616"/>
    </ligand>
</feature>
<dbReference type="PANTHER" id="PTHR13504">
    <property type="entry name" value="FIDO DOMAIN-CONTAINING PROTEIN DDB_G0283145"/>
    <property type="match status" value="1"/>
</dbReference>
<dbReference type="PROSITE" id="PS51459">
    <property type="entry name" value="FIDO"/>
    <property type="match status" value="1"/>
</dbReference>
<evidence type="ECO:0000313" key="5">
    <source>
        <dbReference type="Proteomes" id="UP000177871"/>
    </source>
</evidence>
<evidence type="ECO:0000259" key="3">
    <source>
        <dbReference type="PROSITE" id="PS51459"/>
    </source>
</evidence>
<dbReference type="Pfam" id="PF02661">
    <property type="entry name" value="Fic"/>
    <property type="match status" value="1"/>
</dbReference>
<feature type="domain" description="Fido" evidence="3">
    <location>
        <begin position="54"/>
        <end position="203"/>
    </location>
</feature>
<organism evidence="4 5">
    <name type="scientific">Candidatus Gottesmanbacteria bacterium RIFCSPHIGHO2_01_FULL_47_48</name>
    <dbReference type="NCBI Taxonomy" id="1798381"/>
    <lineage>
        <taxon>Bacteria</taxon>
        <taxon>Candidatus Gottesmaniibacteriota</taxon>
    </lineage>
</organism>
<reference evidence="4 5" key="1">
    <citation type="journal article" date="2016" name="Nat. Commun.">
        <title>Thousands of microbial genomes shed light on interconnected biogeochemical processes in an aquifer system.</title>
        <authorList>
            <person name="Anantharaman K."/>
            <person name="Brown C.T."/>
            <person name="Hug L.A."/>
            <person name="Sharon I."/>
            <person name="Castelle C.J."/>
            <person name="Probst A.J."/>
            <person name="Thomas B.C."/>
            <person name="Singh A."/>
            <person name="Wilkins M.J."/>
            <person name="Karaoz U."/>
            <person name="Brodie E.L."/>
            <person name="Williams K.H."/>
            <person name="Hubbard S.S."/>
            <person name="Banfield J.F."/>
        </authorList>
    </citation>
    <scope>NUCLEOTIDE SEQUENCE [LARGE SCALE GENOMIC DNA]</scope>
</reference>
<dbReference type="AlphaFoldDB" id="A0A1F6A3F5"/>
<keyword evidence="2" id="KW-0067">ATP-binding</keyword>
<dbReference type="InterPro" id="IPR036597">
    <property type="entry name" value="Fido-like_dom_sf"/>
</dbReference>
<accession>A0A1F6A3F5</accession>
<dbReference type="STRING" id="1798381.A2721_00745"/>
<sequence length="213" mass="24253">MKKSTTKPLGATSYKETSFGIISRPKLLKLELKGTKKGLDYVHDLIVKNPAVEIAPQLILEVHRRSFGWIFPDWAGGYRTIRVEFSGKESILPHQISELITNLCDDLNERLKYLNPRGENFIEEVVGLLAWFQHRFVWIHPFQDYNGRTARMLTILILLKLNLPPIEIKAETGSDRKKYLEAMYAADEGNSNKLETLIGTALNESLAKITAND</sequence>
<evidence type="ECO:0000256" key="2">
    <source>
        <dbReference type="PIRSR" id="PIRSR640198-2"/>
    </source>
</evidence>
<evidence type="ECO:0000256" key="1">
    <source>
        <dbReference type="PIRSR" id="PIRSR640198-1"/>
    </source>
</evidence>
<name>A0A1F6A3F5_9BACT</name>
<dbReference type="InterPro" id="IPR003812">
    <property type="entry name" value="Fido"/>
</dbReference>
<gene>
    <name evidence="4" type="ORF">A2721_00745</name>
</gene>
<dbReference type="Proteomes" id="UP000177871">
    <property type="component" value="Unassembled WGS sequence"/>
</dbReference>
<protein>
    <recommendedName>
        <fullName evidence="3">Fido domain-containing protein</fullName>
    </recommendedName>
</protein>
<dbReference type="PANTHER" id="PTHR13504:SF38">
    <property type="entry name" value="FIDO DOMAIN-CONTAINING PROTEIN"/>
    <property type="match status" value="1"/>
</dbReference>
<comment type="caution">
    <text evidence="4">The sequence shown here is derived from an EMBL/GenBank/DDBJ whole genome shotgun (WGS) entry which is preliminary data.</text>
</comment>
<dbReference type="EMBL" id="MFJK01000010">
    <property type="protein sequence ID" value="OGG19074.1"/>
    <property type="molecule type" value="Genomic_DNA"/>
</dbReference>
<dbReference type="Gene3D" id="1.10.3290.10">
    <property type="entry name" value="Fido-like domain"/>
    <property type="match status" value="1"/>
</dbReference>
<keyword evidence="2" id="KW-0547">Nucleotide-binding</keyword>
<dbReference type="InterPro" id="IPR040198">
    <property type="entry name" value="Fido_containing"/>
</dbReference>
<feature type="active site" evidence="1">
    <location>
        <position position="140"/>
    </location>
</feature>
<dbReference type="SUPFAM" id="SSF140931">
    <property type="entry name" value="Fic-like"/>
    <property type="match status" value="1"/>
</dbReference>
<dbReference type="GO" id="GO:0005524">
    <property type="term" value="F:ATP binding"/>
    <property type="evidence" value="ECO:0007669"/>
    <property type="project" value="UniProtKB-KW"/>
</dbReference>
<proteinExistence type="predicted"/>
<evidence type="ECO:0000313" key="4">
    <source>
        <dbReference type="EMBL" id="OGG19074.1"/>
    </source>
</evidence>